<name>A0ABN4ASG2_EMTOG</name>
<gene>
    <name evidence="1" type="ordered locus">Emtol_3464</name>
</gene>
<organism evidence="1 2">
    <name type="scientific">Emticicia oligotrophica (strain DSM 17448 / CIP 109782 / MTCC 6937 / GPTSA100-15)</name>
    <dbReference type="NCBI Taxonomy" id="929562"/>
    <lineage>
        <taxon>Bacteria</taxon>
        <taxon>Pseudomonadati</taxon>
        <taxon>Bacteroidota</taxon>
        <taxon>Cytophagia</taxon>
        <taxon>Cytophagales</taxon>
        <taxon>Leadbetterellaceae</taxon>
        <taxon>Emticicia</taxon>
    </lineage>
</organism>
<sequence>MILNPLSINSMKKMFVFVVLFFSIQVLKAQETSDSKALEIADKVMEAMGGQKAWDNTRHITWNFFGARRLTWDKWSGNVRIDNLRDNSVTLLNINTETGRVYKWGAEQTNPDSLKKYIKAGKGAWINDSYWLTMPFKLKDNGVTLKYLGEGKTDEGKDAYNLQLTFKEVGNTPNNMYKIWVEKESNLMTQWSYYAKSTDDKPGFTRPWTEYKSYGKVLLSGERGDRDLTEIKVFEALPESIYTDFKKPDFSKAKDYNKKKDKIEF</sequence>
<evidence type="ECO:0008006" key="3">
    <source>
        <dbReference type="Google" id="ProtNLM"/>
    </source>
</evidence>
<dbReference type="Proteomes" id="UP000002875">
    <property type="component" value="Chromosome"/>
</dbReference>
<dbReference type="EMBL" id="CP002961">
    <property type="protein sequence ID" value="AFK04592.1"/>
    <property type="molecule type" value="Genomic_DNA"/>
</dbReference>
<accession>A0ABN4ASG2</accession>
<evidence type="ECO:0000313" key="2">
    <source>
        <dbReference type="Proteomes" id="UP000002875"/>
    </source>
</evidence>
<protein>
    <recommendedName>
        <fullName evidence="3">Outer membrane lipoprotein-sorting protein</fullName>
    </recommendedName>
</protein>
<proteinExistence type="predicted"/>
<keyword evidence="2" id="KW-1185">Reference proteome</keyword>
<reference evidence="1 2" key="1">
    <citation type="submission" date="2011-07" db="EMBL/GenBank/DDBJ databases">
        <title>The complete genome of chromosome of Emticicia oligotrophica DSM 17448.</title>
        <authorList>
            <consortium name="US DOE Joint Genome Institute (JGI-PGF)"/>
            <person name="Lucas S."/>
            <person name="Han J."/>
            <person name="Lapidus A."/>
            <person name="Bruce D."/>
            <person name="Goodwin L."/>
            <person name="Pitluck S."/>
            <person name="Peters L."/>
            <person name="Kyrpides N."/>
            <person name="Mavromatis K."/>
            <person name="Ivanova N."/>
            <person name="Ovchinnikova G."/>
            <person name="Teshima H."/>
            <person name="Detter J.C."/>
            <person name="Tapia R."/>
            <person name="Han C."/>
            <person name="Land M."/>
            <person name="Hauser L."/>
            <person name="Markowitz V."/>
            <person name="Cheng J.-F."/>
            <person name="Hugenholtz P."/>
            <person name="Woyke T."/>
            <person name="Wu D."/>
            <person name="Tindall B."/>
            <person name="Pomrenke H."/>
            <person name="Brambilla E."/>
            <person name="Klenk H.-P."/>
            <person name="Eisen J.A."/>
        </authorList>
    </citation>
    <scope>NUCLEOTIDE SEQUENCE [LARGE SCALE GENOMIC DNA]</scope>
    <source>
        <strain evidence="1 2">DSM 17448</strain>
    </source>
</reference>
<evidence type="ECO:0000313" key="1">
    <source>
        <dbReference type="EMBL" id="AFK04592.1"/>
    </source>
</evidence>